<feature type="region of interest" description="Disordered" evidence="6">
    <location>
        <begin position="1"/>
        <end position="29"/>
    </location>
</feature>
<comment type="subcellular location">
    <subcellularLocation>
        <location evidence="1">Nucleus</location>
    </subcellularLocation>
</comment>
<dbReference type="SMART" id="SM00320">
    <property type="entry name" value="WD40"/>
    <property type="match status" value="2"/>
</dbReference>
<comment type="caution">
    <text evidence="7">The sequence shown here is derived from an EMBL/GenBank/DDBJ whole genome shotgun (WGS) entry which is preliminary data.</text>
</comment>
<name>A0ABD2N0C1_9CUCU</name>
<dbReference type="GO" id="GO:0005634">
    <property type="term" value="C:nucleus"/>
    <property type="evidence" value="ECO:0007669"/>
    <property type="project" value="UniProtKB-SubCell"/>
</dbReference>
<organism evidence="7 8">
    <name type="scientific">Cryptolaemus montrouzieri</name>
    <dbReference type="NCBI Taxonomy" id="559131"/>
    <lineage>
        <taxon>Eukaryota</taxon>
        <taxon>Metazoa</taxon>
        <taxon>Ecdysozoa</taxon>
        <taxon>Arthropoda</taxon>
        <taxon>Hexapoda</taxon>
        <taxon>Insecta</taxon>
        <taxon>Pterygota</taxon>
        <taxon>Neoptera</taxon>
        <taxon>Endopterygota</taxon>
        <taxon>Coleoptera</taxon>
        <taxon>Polyphaga</taxon>
        <taxon>Cucujiformia</taxon>
        <taxon>Coccinelloidea</taxon>
        <taxon>Coccinellidae</taxon>
        <taxon>Scymninae</taxon>
        <taxon>Scymnini</taxon>
        <taxon>Cryptolaemus</taxon>
    </lineage>
</organism>
<dbReference type="EMBL" id="JABFTP020000042">
    <property type="protein sequence ID" value="KAL3272238.1"/>
    <property type="molecule type" value="Genomic_DNA"/>
</dbReference>
<feature type="repeat" description="WD" evidence="5">
    <location>
        <begin position="99"/>
        <end position="140"/>
    </location>
</feature>
<evidence type="ECO:0000256" key="2">
    <source>
        <dbReference type="ARBA" id="ARBA00022574"/>
    </source>
</evidence>
<keyword evidence="8" id="KW-1185">Reference proteome</keyword>
<dbReference type="PANTHER" id="PTHR19848">
    <property type="entry name" value="WD40 REPEAT PROTEIN"/>
    <property type="match status" value="1"/>
</dbReference>
<dbReference type="AlphaFoldDB" id="A0ABD2N0C1"/>
<evidence type="ECO:0008006" key="9">
    <source>
        <dbReference type="Google" id="ProtNLM"/>
    </source>
</evidence>
<evidence type="ECO:0000256" key="1">
    <source>
        <dbReference type="ARBA" id="ARBA00004123"/>
    </source>
</evidence>
<dbReference type="Proteomes" id="UP001516400">
    <property type="component" value="Unassembled WGS sequence"/>
</dbReference>
<dbReference type="PROSITE" id="PS50082">
    <property type="entry name" value="WD_REPEATS_2"/>
    <property type="match status" value="1"/>
</dbReference>
<evidence type="ECO:0000256" key="6">
    <source>
        <dbReference type="SAM" id="MobiDB-lite"/>
    </source>
</evidence>
<dbReference type="InterPro" id="IPR001680">
    <property type="entry name" value="WD40_rpt"/>
</dbReference>
<proteinExistence type="predicted"/>
<evidence type="ECO:0000256" key="5">
    <source>
        <dbReference type="PROSITE-ProRule" id="PRU00221"/>
    </source>
</evidence>
<dbReference type="PANTHER" id="PTHR19848:SF0">
    <property type="entry name" value="NOTCHLESS PROTEIN HOMOLOG 1"/>
    <property type="match status" value="1"/>
</dbReference>
<keyword evidence="3" id="KW-0677">Repeat</keyword>
<dbReference type="Pfam" id="PF00400">
    <property type="entry name" value="WD40"/>
    <property type="match status" value="2"/>
</dbReference>
<evidence type="ECO:0000256" key="4">
    <source>
        <dbReference type="ARBA" id="ARBA00023242"/>
    </source>
</evidence>
<evidence type="ECO:0000313" key="8">
    <source>
        <dbReference type="Proteomes" id="UP001516400"/>
    </source>
</evidence>
<gene>
    <name evidence="7" type="ORF">HHI36_022721</name>
</gene>
<dbReference type="InterPro" id="IPR015943">
    <property type="entry name" value="WD40/YVTN_repeat-like_dom_sf"/>
</dbReference>
<feature type="compositionally biased region" description="Polar residues" evidence="6">
    <location>
        <begin position="1"/>
        <end position="11"/>
    </location>
</feature>
<reference evidence="7 8" key="1">
    <citation type="journal article" date="2021" name="BMC Biol.">
        <title>Horizontally acquired antibacterial genes associated with adaptive radiation of ladybird beetles.</title>
        <authorList>
            <person name="Li H.S."/>
            <person name="Tang X.F."/>
            <person name="Huang Y.H."/>
            <person name="Xu Z.Y."/>
            <person name="Chen M.L."/>
            <person name="Du X.Y."/>
            <person name="Qiu B.Y."/>
            <person name="Chen P.T."/>
            <person name="Zhang W."/>
            <person name="Slipinski A."/>
            <person name="Escalona H.E."/>
            <person name="Waterhouse R.M."/>
            <person name="Zwick A."/>
            <person name="Pang H."/>
        </authorList>
    </citation>
    <scope>NUCLEOTIDE SEQUENCE [LARGE SCALE GENOMIC DNA]</scope>
    <source>
        <strain evidence="7">SYSU2018</strain>
    </source>
</reference>
<dbReference type="Gene3D" id="2.130.10.10">
    <property type="entry name" value="YVTN repeat-like/Quinoprotein amine dehydrogenase"/>
    <property type="match status" value="1"/>
</dbReference>
<dbReference type="InterPro" id="IPR036322">
    <property type="entry name" value="WD40_repeat_dom_sf"/>
</dbReference>
<sequence>MADSSENQSAQPEDDDSNDFQGPSLSECSKPKKRKILPFEHLYLDNLPSAEAYERSYMHRDTITHCLVTATDYIITASCDGHIKFWKKMEIGIEFVKHFRSHLGPITKVAVNVEGTLFCSASSDKSLKIFDVVNFDMINMMRLEYVPSVIEWIHAPGDAVHTLAVCDNDSPKYIFMMEEATQPR</sequence>
<keyword evidence="4" id="KW-0539">Nucleus</keyword>
<evidence type="ECO:0000256" key="3">
    <source>
        <dbReference type="ARBA" id="ARBA00022737"/>
    </source>
</evidence>
<protein>
    <recommendedName>
        <fullName evidence="9">Peptidylprolyl isomerase domain and WD repeat-containing protein 1</fullName>
    </recommendedName>
</protein>
<evidence type="ECO:0000313" key="7">
    <source>
        <dbReference type="EMBL" id="KAL3272238.1"/>
    </source>
</evidence>
<accession>A0ABD2N0C1</accession>
<dbReference type="SUPFAM" id="SSF50978">
    <property type="entry name" value="WD40 repeat-like"/>
    <property type="match status" value="1"/>
</dbReference>
<keyword evidence="2 5" id="KW-0853">WD repeat</keyword>